<dbReference type="InterPro" id="IPR006626">
    <property type="entry name" value="PbH1"/>
</dbReference>
<keyword evidence="4" id="KW-1185">Reference proteome</keyword>
<name>A0A6B0SKH4_9EURY</name>
<evidence type="ECO:0000313" key="4">
    <source>
        <dbReference type="Proteomes" id="UP000471521"/>
    </source>
</evidence>
<reference evidence="3 4" key="1">
    <citation type="submission" date="2019-12" db="EMBL/GenBank/DDBJ databases">
        <title>Isolation and characterization of three novel carbon monoxide-oxidizing members of Halobacteria from salione crusts and soils.</title>
        <authorList>
            <person name="Myers M.R."/>
            <person name="King G.M."/>
        </authorList>
    </citation>
    <scope>NUCLEOTIDE SEQUENCE [LARGE SCALE GENOMIC DNA]</scope>
    <source>
        <strain evidence="3 4">PCN9</strain>
    </source>
</reference>
<dbReference type="Proteomes" id="UP000471521">
    <property type="component" value="Unassembled WGS sequence"/>
</dbReference>
<dbReference type="InterPro" id="IPR011050">
    <property type="entry name" value="Pectin_lyase_fold/virulence"/>
</dbReference>
<dbReference type="RefSeq" id="WP_159527151.1">
    <property type="nucleotide sequence ID" value="NZ_WUUU01000140.1"/>
</dbReference>
<feature type="domain" description="Periplasmic copper-binding protein NosD beta helix" evidence="2">
    <location>
        <begin position="387"/>
        <end position="552"/>
    </location>
</feature>
<organism evidence="3 4">
    <name type="scientific">Halobacterium bonnevillei</name>
    <dbReference type="NCBI Taxonomy" id="2692200"/>
    <lineage>
        <taxon>Archaea</taxon>
        <taxon>Methanobacteriati</taxon>
        <taxon>Methanobacteriota</taxon>
        <taxon>Stenosarchaea group</taxon>
        <taxon>Halobacteria</taxon>
        <taxon>Halobacteriales</taxon>
        <taxon>Halobacteriaceae</taxon>
        <taxon>Halobacterium</taxon>
    </lineage>
</organism>
<dbReference type="SMART" id="SM00710">
    <property type="entry name" value="PbH1"/>
    <property type="match status" value="7"/>
</dbReference>
<evidence type="ECO:0000259" key="2">
    <source>
        <dbReference type="Pfam" id="PF05048"/>
    </source>
</evidence>
<dbReference type="EMBL" id="WUUU01000140">
    <property type="protein sequence ID" value="MXR21707.1"/>
    <property type="molecule type" value="Genomic_DNA"/>
</dbReference>
<gene>
    <name evidence="3" type="ORF">GRX66_14225</name>
</gene>
<dbReference type="OrthoDB" id="29186at2157"/>
<dbReference type="AlphaFoldDB" id="A0A6B0SKH4"/>
<sequence length="641" mass="68067">MLGRSLIVAVVVVLLVLSGSLVVPIESTSHLDPAPFEDTFRLGLTGAAVQEADQRGLSIPRVEVFYSNYEYVVGFNGVESFVAEQARTGHQRQFGRPVAVFVTDFADANASLTDEGYLTATRYTGFTPADDTFVVVDSRARLPSGPVAVPFSDREAAGAFAEEYDGRVVPWAAVSEHVDAESPLTRDRFRSTVQNRSAWADAASASARDLRDRPTSVVVGEDAPTLGAAVEAAAPNTTIEVPAGTYRTDNVTVDKPVTIAGAGPDTTIRGDGNGTVVRLDASRVALVDLAIDGVGDVGSRRAELNASELEDLEWSENVELAYGQGDAAVKLRDANRSLVSGVHIETPASGVIVLNSSGTTIRDVDVTVTEGTRDGFMGLVSMYDPIVVEDSRFEGGRDAVYTHRADDVVVRDNAFRDGRFGVHLMYTSGALIRNNTAREEGAGIIVMTRPTGNMVVGNDVRASGVGVSTAGSHSYYAENVLAGNVRGLDVIGYQSLVERNTVVDNDVGLRATSGLPTNLVTDNDVVDNDDLVRSGLGPLRVWTAQDEGNYWGPMPATDADADGYYERSFRPTGAVDARLYDAPGAWTLARSPAIELIRGVQDTVPGLRSTGVLDTSPRVTPARPDVLAAVRAARNTTEATA</sequence>
<dbReference type="InterPro" id="IPR007742">
    <property type="entry name" value="NosD_dom"/>
</dbReference>
<protein>
    <submittedName>
        <fullName evidence="3">Copper ABC transporter substrate-binding protein</fullName>
    </submittedName>
</protein>
<dbReference type="InterPro" id="IPR051550">
    <property type="entry name" value="SCF-Subunits/Alg-Epimerases"/>
</dbReference>
<dbReference type="PANTHER" id="PTHR22990">
    <property type="entry name" value="F-BOX ONLY PROTEIN"/>
    <property type="match status" value="1"/>
</dbReference>
<keyword evidence="1" id="KW-0677">Repeat</keyword>
<accession>A0A6B0SKH4</accession>
<dbReference type="Gene3D" id="2.160.20.10">
    <property type="entry name" value="Single-stranded right-handed beta-helix, Pectin lyase-like"/>
    <property type="match status" value="1"/>
</dbReference>
<dbReference type="Pfam" id="PF05573">
    <property type="entry name" value="NosL"/>
    <property type="match status" value="1"/>
</dbReference>
<comment type="caution">
    <text evidence="3">The sequence shown here is derived from an EMBL/GenBank/DDBJ whole genome shotgun (WGS) entry which is preliminary data.</text>
</comment>
<dbReference type="SUPFAM" id="SSF51126">
    <property type="entry name" value="Pectin lyase-like"/>
    <property type="match status" value="1"/>
</dbReference>
<dbReference type="InterPro" id="IPR012334">
    <property type="entry name" value="Pectin_lyas_fold"/>
</dbReference>
<evidence type="ECO:0000313" key="3">
    <source>
        <dbReference type="EMBL" id="MXR21707.1"/>
    </source>
</evidence>
<evidence type="ECO:0000256" key="1">
    <source>
        <dbReference type="ARBA" id="ARBA00022737"/>
    </source>
</evidence>
<dbReference type="PANTHER" id="PTHR22990:SF15">
    <property type="entry name" value="F-BOX ONLY PROTEIN 10"/>
    <property type="match status" value="1"/>
</dbReference>
<dbReference type="Gene3D" id="3.30.70.2050">
    <property type="match status" value="1"/>
</dbReference>
<proteinExistence type="predicted"/>
<dbReference type="SUPFAM" id="SSF160387">
    <property type="entry name" value="NosL/MerB-like"/>
    <property type="match status" value="1"/>
</dbReference>
<dbReference type="InterPro" id="IPR008719">
    <property type="entry name" value="N2O_reductase_NosL"/>
</dbReference>
<dbReference type="Pfam" id="PF05048">
    <property type="entry name" value="NosD"/>
    <property type="match status" value="1"/>
</dbReference>